<sequence length="383" mass="43943">MGNSSGTNALKDRAVIAAIVEEKNKWHETLSGTKYPDMSLINDMLFYTHKMLQRYVQQTPAMVNQASSHRDSNFSLSTDRMSDEIHSTSVEIQTDPDKRTIELKENLIKLQTEKDELTLRLSKVVGDLSDKKIPTKLGEVCGELYDNEWTDAYEALTKSGYNDTEAIATLFETLKGCFEFCQSKADQLVESTVKAAANVLFQEVQEQMKDQKKWSQTSAVVSKDNRPDVGVANKFLLKPWSLQRRWKYTKSGETQHSFEVLGTIYQQQFFEEELKRMRKQMSLVLIQEVQNAFLKTYWDNQCIPAMKPFIKKCLFLCWMMVVQGPPMCFDWSTKHGSQFDTNLYRHYMSSGTVVEFVVWPAIFLHKAGPLIAKGVAEPCRKTA</sequence>
<proteinExistence type="predicted"/>
<dbReference type="EMBL" id="JAIWYP010000004">
    <property type="protein sequence ID" value="KAH3833991.1"/>
    <property type="molecule type" value="Genomic_DNA"/>
</dbReference>
<feature type="domain" description="Mitochondria-eating protein C-terminal" evidence="1">
    <location>
        <begin position="280"/>
        <end position="376"/>
    </location>
</feature>
<evidence type="ECO:0000313" key="3">
    <source>
        <dbReference type="Proteomes" id="UP000828390"/>
    </source>
</evidence>
<dbReference type="AlphaFoldDB" id="A0A9D4K6L1"/>
<organism evidence="2 3">
    <name type="scientific">Dreissena polymorpha</name>
    <name type="common">Zebra mussel</name>
    <name type="synonym">Mytilus polymorpha</name>
    <dbReference type="NCBI Taxonomy" id="45954"/>
    <lineage>
        <taxon>Eukaryota</taxon>
        <taxon>Metazoa</taxon>
        <taxon>Spiralia</taxon>
        <taxon>Lophotrochozoa</taxon>
        <taxon>Mollusca</taxon>
        <taxon>Bivalvia</taxon>
        <taxon>Autobranchia</taxon>
        <taxon>Heteroconchia</taxon>
        <taxon>Euheterodonta</taxon>
        <taxon>Imparidentia</taxon>
        <taxon>Neoheterodontei</taxon>
        <taxon>Myida</taxon>
        <taxon>Dreissenoidea</taxon>
        <taxon>Dreissenidae</taxon>
        <taxon>Dreissena</taxon>
    </lineage>
</organism>
<name>A0A9D4K6L1_DREPO</name>
<dbReference type="Pfam" id="PF16026">
    <property type="entry name" value="MIEAP"/>
    <property type="match status" value="1"/>
</dbReference>
<comment type="caution">
    <text evidence="2">The sequence shown here is derived from an EMBL/GenBank/DDBJ whole genome shotgun (WGS) entry which is preliminary data.</text>
</comment>
<evidence type="ECO:0000259" key="1">
    <source>
        <dbReference type="Pfam" id="PF16026"/>
    </source>
</evidence>
<gene>
    <name evidence="2" type="ORF">DPMN_107309</name>
</gene>
<accession>A0A9D4K6L1</accession>
<evidence type="ECO:0000313" key="2">
    <source>
        <dbReference type="EMBL" id="KAH3833991.1"/>
    </source>
</evidence>
<protein>
    <recommendedName>
        <fullName evidence="1">Mitochondria-eating protein C-terminal domain-containing protein</fullName>
    </recommendedName>
</protein>
<reference evidence="2" key="2">
    <citation type="submission" date="2020-11" db="EMBL/GenBank/DDBJ databases">
        <authorList>
            <person name="McCartney M.A."/>
            <person name="Auch B."/>
            <person name="Kono T."/>
            <person name="Mallez S."/>
            <person name="Becker A."/>
            <person name="Gohl D.M."/>
            <person name="Silverstein K.A.T."/>
            <person name="Koren S."/>
            <person name="Bechman K.B."/>
            <person name="Herman A."/>
            <person name="Abrahante J.E."/>
            <person name="Garbe J."/>
        </authorList>
    </citation>
    <scope>NUCLEOTIDE SEQUENCE</scope>
    <source>
        <strain evidence="2">Duluth1</strain>
        <tissue evidence="2">Whole animal</tissue>
    </source>
</reference>
<keyword evidence="3" id="KW-1185">Reference proteome</keyword>
<dbReference type="Proteomes" id="UP000828390">
    <property type="component" value="Unassembled WGS sequence"/>
</dbReference>
<dbReference type="InterPro" id="IPR031981">
    <property type="entry name" value="MIEAP_C"/>
</dbReference>
<reference evidence="2" key="1">
    <citation type="journal article" date="2019" name="bioRxiv">
        <title>The Genome of the Zebra Mussel, Dreissena polymorpha: A Resource for Invasive Species Research.</title>
        <authorList>
            <person name="McCartney M.A."/>
            <person name="Auch B."/>
            <person name="Kono T."/>
            <person name="Mallez S."/>
            <person name="Zhang Y."/>
            <person name="Obille A."/>
            <person name="Becker A."/>
            <person name="Abrahante J.E."/>
            <person name="Garbe J."/>
            <person name="Badalamenti J.P."/>
            <person name="Herman A."/>
            <person name="Mangelson H."/>
            <person name="Liachko I."/>
            <person name="Sullivan S."/>
            <person name="Sone E.D."/>
            <person name="Koren S."/>
            <person name="Silverstein K.A.T."/>
            <person name="Beckman K.B."/>
            <person name="Gohl D.M."/>
        </authorList>
    </citation>
    <scope>NUCLEOTIDE SEQUENCE</scope>
    <source>
        <strain evidence="2">Duluth1</strain>
        <tissue evidence="2">Whole animal</tissue>
    </source>
</reference>